<dbReference type="OrthoDB" id="9764279at2"/>
<accession>A0A1Y0EA08</accession>
<dbReference type="InterPro" id="IPR033966">
    <property type="entry name" value="RuBisCO"/>
</dbReference>
<dbReference type="PANTHER" id="PTHR42704">
    <property type="entry name" value="RIBULOSE BISPHOSPHATE CARBOXYLASE"/>
    <property type="match status" value="1"/>
</dbReference>
<evidence type="ECO:0000313" key="8">
    <source>
        <dbReference type="Proteomes" id="UP000195273"/>
    </source>
</evidence>
<dbReference type="RefSeq" id="WP_087206618.1">
    <property type="nucleotide sequence ID" value="NZ_CP021431.1"/>
</dbReference>
<dbReference type="PANTHER" id="PTHR42704:SF17">
    <property type="entry name" value="RIBULOSE BISPHOSPHATE CARBOXYLASE LARGE CHAIN"/>
    <property type="match status" value="1"/>
</dbReference>
<organism evidence="7 8">
    <name type="scientific">Yoonia vestfoldensis</name>
    <dbReference type="NCBI Taxonomy" id="245188"/>
    <lineage>
        <taxon>Bacteria</taxon>
        <taxon>Pseudomonadati</taxon>
        <taxon>Pseudomonadota</taxon>
        <taxon>Alphaproteobacteria</taxon>
        <taxon>Rhodobacterales</taxon>
        <taxon>Paracoccaceae</taxon>
        <taxon>Yoonia</taxon>
    </lineage>
</organism>
<keyword evidence="8" id="KW-1185">Reference proteome</keyword>
<evidence type="ECO:0000256" key="2">
    <source>
        <dbReference type="ARBA" id="ARBA00022723"/>
    </source>
</evidence>
<evidence type="ECO:0000256" key="3">
    <source>
        <dbReference type="ARBA" id="ARBA00022842"/>
    </source>
</evidence>
<gene>
    <name evidence="7" type="primary">rbcL</name>
    <name evidence="7" type="ORF">LOKVESSMR4R_01065</name>
</gene>
<keyword evidence="2" id="KW-0479">Metal-binding</keyword>
<dbReference type="GO" id="GO:0016984">
    <property type="term" value="F:ribulose-bisphosphate carboxylase activity"/>
    <property type="evidence" value="ECO:0007669"/>
    <property type="project" value="InterPro"/>
</dbReference>
<evidence type="ECO:0000256" key="4">
    <source>
        <dbReference type="RuleBase" id="RU003834"/>
    </source>
</evidence>
<dbReference type="Pfam" id="PF02788">
    <property type="entry name" value="RuBisCO_large_N"/>
    <property type="match status" value="1"/>
</dbReference>
<dbReference type="InterPro" id="IPR017443">
    <property type="entry name" value="RuBisCO_lsu_fd_N"/>
</dbReference>
<dbReference type="SFLD" id="SFLDS00014">
    <property type="entry name" value="RuBisCO"/>
    <property type="match status" value="1"/>
</dbReference>
<dbReference type="KEGG" id="lvs:LOKVESSMR4R_01065"/>
<dbReference type="GO" id="GO:0015977">
    <property type="term" value="P:carbon fixation"/>
    <property type="evidence" value="ECO:0007669"/>
    <property type="project" value="InterPro"/>
</dbReference>
<dbReference type="InterPro" id="IPR036422">
    <property type="entry name" value="RuBisCO_lsu_N_sf"/>
</dbReference>
<dbReference type="GO" id="GO:0000287">
    <property type="term" value="F:magnesium ion binding"/>
    <property type="evidence" value="ECO:0007669"/>
    <property type="project" value="InterPro"/>
</dbReference>
<feature type="domain" description="Ribulose bisphosphate carboxylase large subunit C-terminal" evidence="5">
    <location>
        <begin position="134"/>
        <end position="413"/>
    </location>
</feature>
<dbReference type="SFLD" id="SFLDG00301">
    <property type="entry name" value="RuBisCO-like_proteins"/>
    <property type="match status" value="1"/>
</dbReference>
<evidence type="ECO:0000259" key="6">
    <source>
        <dbReference type="Pfam" id="PF02788"/>
    </source>
</evidence>
<dbReference type="PROSITE" id="PS00157">
    <property type="entry name" value="RUBISCO_LARGE"/>
    <property type="match status" value="1"/>
</dbReference>
<dbReference type="SUPFAM" id="SSF51649">
    <property type="entry name" value="RuBisCo, C-terminal domain"/>
    <property type="match status" value="1"/>
</dbReference>
<evidence type="ECO:0000256" key="1">
    <source>
        <dbReference type="ARBA" id="ARBA00001946"/>
    </source>
</evidence>
<sequence>MTRITATYDLESPIGVAAAAAVVAGEQSTGTFTRLAAETDALRARSAARIEDIVITGTSPTPALPTRKTGTSYERGRVTLSWSLDNFGTSLPVLMSTLAGNLFELAELSAIRLIDMQLPGAFATAHPGPQFGAQGTRDLMGGHTGPLIGTIIKPSVGLGPDETAALVATLVDAGIDFIKDDELQANGPHCPFAERVAAVSAVLNAHADKTGKKVIYAFNVTDEIDQMWRNLDLLQAHGGTCAMVCVSAVGLSGLRALRDRSPMAIHGHRAGWGIYSRSPDIGISFGVMQKLWRLAGADHLHVNGLANKFTETDAVIAQSARSVQQPVCASGPAHLAMPVYSSGQTVWQVDPARRLLNNDDFIFCAGGGILSHPFGASAGVMALRQAAQAARDGIDIRAFARQHPELEAAINTFPEPDIAVTQGQNRAS</sequence>
<comment type="similarity">
    <text evidence="4">Belongs to the RuBisCO large chain family.</text>
</comment>
<evidence type="ECO:0000313" key="7">
    <source>
        <dbReference type="EMBL" id="ARU00393.1"/>
    </source>
</evidence>
<feature type="domain" description="Ribulose bisphosphate carboxylase large subunit ferrodoxin-like N-terminal" evidence="6">
    <location>
        <begin position="13"/>
        <end position="121"/>
    </location>
</feature>
<dbReference type="Gene3D" id="3.30.70.150">
    <property type="entry name" value="RuBisCO large subunit, N-terminal domain"/>
    <property type="match status" value="1"/>
</dbReference>
<name>A0A1Y0EA08_9RHOB</name>
<comment type="cofactor">
    <cofactor evidence="1">
        <name>Mg(2+)</name>
        <dbReference type="ChEBI" id="CHEBI:18420"/>
    </cofactor>
</comment>
<dbReference type="CDD" id="cd08207">
    <property type="entry name" value="RLP_NonPhot"/>
    <property type="match status" value="1"/>
</dbReference>
<dbReference type="AlphaFoldDB" id="A0A1Y0EA08"/>
<reference evidence="7 8" key="1">
    <citation type="submission" date="2017-05" db="EMBL/GenBank/DDBJ databases">
        <title>Genome Sequence of Loktanella vestfoldensis Strain SMR4r Isolated from a Culture of the Diatom Skeletonema marinoi.</title>
        <authorList>
            <person name="Topel M."/>
            <person name="Pinder M.I.M."/>
            <person name="Johansson O.N."/>
            <person name="Kourtchenko O."/>
            <person name="Godhe A."/>
            <person name="Clarke A.K."/>
        </authorList>
    </citation>
    <scope>NUCLEOTIDE SEQUENCE [LARGE SCALE GENOMIC DNA]</scope>
    <source>
        <strain evidence="7 8">SMR4r</strain>
    </source>
</reference>
<dbReference type="InterPro" id="IPR036376">
    <property type="entry name" value="RuBisCO_lsu_C_sf"/>
</dbReference>
<keyword evidence="3" id="KW-0460">Magnesium</keyword>
<proteinExistence type="inferred from homology"/>
<protein>
    <submittedName>
        <fullName evidence="7">Ribulose-bisphosphate carboxylase large subunit</fullName>
    </submittedName>
</protein>
<dbReference type="InterPro" id="IPR000685">
    <property type="entry name" value="RuBisCO_lsu_C"/>
</dbReference>
<dbReference type="Gene3D" id="3.20.20.110">
    <property type="entry name" value="Ribulose bisphosphate carboxylase, large subunit, C-terminal domain"/>
    <property type="match status" value="1"/>
</dbReference>
<dbReference type="InterPro" id="IPR020878">
    <property type="entry name" value="RuBisCo_large_chain_AS"/>
</dbReference>
<dbReference type="Pfam" id="PF00016">
    <property type="entry name" value="RuBisCO_large"/>
    <property type="match status" value="1"/>
</dbReference>
<dbReference type="SUPFAM" id="SSF54966">
    <property type="entry name" value="RuBisCO, large subunit, small (N-terminal) domain"/>
    <property type="match status" value="1"/>
</dbReference>
<dbReference type="EMBL" id="CP021431">
    <property type="protein sequence ID" value="ARU00393.1"/>
    <property type="molecule type" value="Genomic_DNA"/>
</dbReference>
<dbReference type="Proteomes" id="UP000195273">
    <property type="component" value="Chromosome"/>
</dbReference>
<evidence type="ECO:0000259" key="5">
    <source>
        <dbReference type="Pfam" id="PF00016"/>
    </source>
</evidence>